<organism evidence="4 5">
    <name type="scientific">Aphidius gifuensis</name>
    <name type="common">Parasitoid wasp</name>
    <dbReference type="NCBI Taxonomy" id="684658"/>
    <lineage>
        <taxon>Eukaryota</taxon>
        <taxon>Metazoa</taxon>
        <taxon>Ecdysozoa</taxon>
        <taxon>Arthropoda</taxon>
        <taxon>Hexapoda</taxon>
        <taxon>Insecta</taxon>
        <taxon>Pterygota</taxon>
        <taxon>Neoptera</taxon>
        <taxon>Endopterygota</taxon>
        <taxon>Hymenoptera</taxon>
        <taxon>Apocrita</taxon>
        <taxon>Ichneumonoidea</taxon>
        <taxon>Braconidae</taxon>
        <taxon>Aphidiinae</taxon>
        <taxon>Aphidius</taxon>
    </lineage>
</organism>
<evidence type="ECO:0000256" key="3">
    <source>
        <dbReference type="ARBA" id="ARBA00020263"/>
    </source>
</evidence>
<dbReference type="CDD" id="cd19495">
    <property type="entry name" value="Elp6"/>
    <property type="match status" value="1"/>
</dbReference>
<dbReference type="GO" id="GO:0002098">
    <property type="term" value="P:tRNA wobble uridine modification"/>
    <property type="evidence" value="ECO:0007669"/>
    <property type="project" value="InterPro"/>
</dbReference>
<sequence>MTAIVKRIIGLDQVDIRGKLISIEEQHGSDANFLINTVVSHAIEKDNSICLVLFHNTFGHYHNIGMKLGYNLNDLRKYGVVNVVEPMTTIASNIENIDHDNIDAALAKLNINIPDATKHDSQLVKKLISCLKDKFDDSLKSRKAVTIIVDDLSHLFEFNLSLTDVWFYLRYLRSLIETKPNTSVCLMTHIYKADVDFCQPDMIAFGLKKMADLNVIVEPLTTGHAKDISGKITVMWKTDVIRKIHHWPESTIYHFKLLDRHIKIFSPGSNDQLC</sequence>
<dbReference type="PANTHER" id="PTHR16184">
    <property type="entry name" value="ELONGATOR COMPLEX PROTEIN 6"/>
    <property type="match status" value="1"/>
</dbReference>
<gene>
    <name evidence="4" type="ORF">HCN44_005881</name>
</gene>
<proteinExistence type="inferred from homology"/>
<dbReference type="InterPro" id="IPR027417">
    <property type="entry name" value="P-loop_NTPase"/>
</dbReference>
<dbReference type="InterPro" id="IPR018627">
    <property type="entry name" value="ELP6"/>
</dbReference>
<evidence type="ECO:0000313" key="4">
    <source>
        <dbReference type="EMBL" id="KAF7993100.1"/>
    </source>
</evidence>
<dbReference type="UniPathway" id="UPA00988"/>
<dbReference type="Proteomes" id="UP000639338">
    <property type="component" value="Unassembled WGS sequence"/>
</dbReference>
<comment type="caution">
    <text evidence="4">The sequence shown here is derived from an EMBL/GenBank/DDBJ whole genome shotgun (WGS) entry which is preliminary data.</text>
</comment>
<reference evidence="4 5" key="1">
    <citation type="submission" date="2020-08" db="EMBL/GenBank/DDBJ databases">
        <title>Aphidius gifuensis genome sequencing and assembly.</title>
        <authorList>
            <person name="Du Z."/>
        </authorList>
    </citation>
    <scope>NUCLEOTIDE SEQUENCE [LARGE SCALE GENOMIC DNA]</scope>
    <source>
        <strain evidence="4">YNYX2018</strain>
        <tissue evidence="4">Adults</tissue>
    </source>
</reference>
<evidence type="ECO:0000256" key="2">
    <source>
        <dbReference type="ARBA" id="ARBA00008837"/>
    </source>
</evidence>
<name>A0A834XVV0_APHGI</name>
<evidence type="ECO:0000256" key="1">
    <source>
        <dbReference type="ARBA" id="ARBA00005043"/>
    </source>
</evidence>
<dbReference type="OrthoDB" id="9995306at2759"/>
<dbReference type="AlphaFoldDB" id="A0A834XVV0"/>
<dbReference type="Gene3D" id="3.40.50.300">
    <property type="entry name" value="P-loop containing nucleotide triphosphate hydrolases"/>
    <property type="match status" value="1"/>
</dbReference>
<dbReference type="PANTHER" id="PTHR16184:SF6">
    <property type="entry name" value="ELONGATOR COMPLEX PROTEIN 6"/>
    <property type="match status" value="1"/>
</dbReference>
<keyword evidence="5" id="KW-1185">Reference proteome</keyword>
<dbReference type="Pfam" id="PF09807">
    <property type="entry name" value="ELP6"/>
    <property type="match status" value="1"/>
</dbReference>
<protein>
    <recommendedName>
        <fullName evidence="3">Elongator complex protein 6</fullName>
    </recommendedName>
</protein>
<dbReference type="EMBL" id="JACMRX010000003">
    <property type="protein sequence ID" value="KAF7993100.1"/>
    <property type="molecule type" value="Genomic_DNA"/>
</dbReference>
<accession>A0A834XVV0</accession>
<comment type="pathway">
    <text evidence="1">tRNA modification; 5-methoxycarbonylmethyl-2-thiouridine-tRNA biosynthesis.</text>
</comment>
<evidence type="ECO:0000313" key="5">
    <source>
        <dbReference type="Proteomes" id="UP000639338"/>
    </source>
</evidence>
<dbReference type="GO" id="GO:0033588">
    <property type="term" value="C:elongator holoenzyme complex"/>
    <property type="evidence" value="ECO:0007669"/>
    <property type="project" value="InterPro"/>
</dbReference>
<comment type="similarity">
    <text evidence="2">Belongs to the ELP6 family.</text>
</comment>